<feature type="transmembrane region" description="Helical" evidence="5">
    <location>
        <begin position="226"/>
        <end position="243"/>
    </location>
</feature>
<dbReference type="Proteomes" id="UP000011513">
    <property type="component" value="Unassembled WGS sequence"/>
</dbReference>
<name>M0CTD4_HALPD</name>
<sequence length="353" mass="36857">MGSDARVTVARRELASLGEEKTIVLALVLQLFIAAFSSFLVVGLVSLYDPGEMGGYEVDVAIAGGATDELVRAADEVTGVDSHVYPDAAAATDAFERPSETGVDAVLIGEVRDGRVHVSATVPDGNVQTTVVVVQLRDVLRNLERAERTDRAAWLSALPVDLPPETQSSPYYGFTYTVLVPLLLFLPVFISGSLTVDSIAEERERGTLELLRVAPVTLREIVDGKLLAAAALAPAQAALWVVLLGVNGTRVANPLALLALVAALSVLVCSLGAVVALLSPERRSAQFLYSVGVLFVFGGTALFPNNPVNTAARLAIGSADASAAVVVAAYALVGLGVYVALRRLVGEVDANAL</sequence>
<reference evidence="7 8" key="1">
    <citation type="journal article" date="2014" name="PLoS Genet.">
        <title>Phylogenetically driven sequencing of extremely halophilic archaea reveals strategies for static and dynamic osmo-response.</title>
        <authorList>
            <person name="Becker E.A."/>
            <person name="Seitzer P.M."/>
            <person name="Tritt A."/>
            <person name="Larsen D."/>
            <person name="Krusor M."/>
            <person name="Yao A.I."/>
            <person name="Wu D."/>
            <person name="Madern D."/>
            <person name="Eisen J.A."/>
            <person name="Darling A.E."/>
            <person name="Facciotti M.T."/>
        </authorList>
    </citation>
    <scope>NUCLEOTIDE SEQUENCE [LARGE SCALE GENOMIC DNA]</scope>
    <source>
        <strain evidence="7 8">JCM 14848</strain>
    </source>
</reference>
<protein>
    <submittedName>
        <fullName evidence="7">Sodium ABC transporter permease</fullName>
    </submittedName>
</protein>
<dbReference type="RefSeq" id="WP_008389912.1">
    <property type="nucleotide sequence ID" value="NZ_AOIV01000044.1"/>
</dbReference>
<evidence type="ECO:0000313" key="7">
    <source>
        <dbReference type="EMBL" id="ELZ26471.1"/>
    </source>
</evidence>
<dbReference type="PATRIC" id="fig|1227487.5.peg.3985"/>
<proteinExistence type="predicted"/>
<keyword evidence="4 5" id="KW-0472">Membrane</keyword>
<evidence type="ECO:0000256" key="1">
    <source>
        <dbReference type="ARBA" id="ARBA00004141"/>
    </source>
</evidence>
<keyword evidence="2 5" id="KW-0812">Transmembrane</keyword>
<dbReference type="InParanoid" id="M0CTD4"/>
<feature type="transmembrane region" description="Helical" evidence="5">
    <location>
        <begin position="22"/>
        <end position="48"/>
    </location>
</feature>
<evidence type="ECO:0000259" key="6">
    <source>
        <dbReference type="Pfam" id="PF12698"/>
    </source>
</evidence>
<dbReference type="PANTHER" id="PTHR43471:SF1">
    <property type="entry name" value="ABC TRANSPORTER PERMEASE PROTEIN NOSY-RELATED"/>
    <property type="match status" value="1"/>
</dbReference>
<comment type="subcellular location">
    <subcellularLocation>
        <location evidence="1">Membrane</location>
        <topology evidence="1">Multi-pass membrane protein</topology>
    </subcellularLocation>
</comment>
<dbReference type="Pfam" id="PF12698">
    <property type="entry name" value="ABC2_membrane_3"/>
    <property type="match status" value="1"/>
</dbReference>
<dbReference type="AlphaFoldDB" id="M0CTD4"/>
<feature type="transmembrane region" description="Helical" evidence="5">
    <location>
        <begin position="323"/>
        <end position="341"/>
    </location>
</feature>
<dbReference type="InterPro" id="IPR013525">
    <property type="entry name" value="ABC2_TM"/>
</dbReference>
<keyword evidence="8" id="KW-1185">Reference proteome</keyword>
<organism evidence="7 8">
    <name type="scientific">Halogeometricum pallidum JCM 14848</name>
    <dbReference type="NCBI Taxonomy" id="1227487"/>
    <lineage>
        <taxon>Archaea</taxon>
        <taxon>Methanobacteriati</taxon>
        <taxon>Methanobacteriota</taxon>
        <taxon>Stenosarchaea group</taxon>
        <taxon>Halobacteria</taxon>
        <taxon>Halobacteriales</taxon>
        <taxon>Haloferacaceae</taxon>
        <taxon>Halogeometricum</taxon>
    </lineage>
</organism>
<dbReference type="GO" id="GO:0140359">
    <property type="term" value="F:ABC-type transporter activity"/>
    <property type="evidence" value="ECO:0007669"/>
    <property type="project" value="InterPro"/>
</dbReference>
<evidence type="ECO:0000313" key="8">
    <source>
        <dbReference type="Proteomes" id="UP000011513"/>
    </source>
</evidence>
<feature type="transmembrane region" description="Helical" evidence="5">
    <location>
        <begin position="285"/>
        <end position="303"/>
    </location>
</feature>
<dbReference type="OrthoDB" id="51659at2157"/>
<dbReference type="GO" id="GO:0016020">
    <property type="term" value="C:membrane"/>
    <property type="evidence" value="ECO:0007669"/>
    <property type="project" value="UniProtKB-SubCell"/>
</dbReference>
<feature type="transmembrane region" description="Helical" evidence="5">
    <location>
        <begin position="255"/>
        <end position="278"/>
    </location>
</feature>
<evidence type="ECO:0000256" key="2">
    <source>
        <dbReference type="ARBA" id="ARBA00022692"/>
    </source>
</evidence>
<dbReference type="EMBL" id="AOIV01000044">
    <property type="protein sequence ID" value="ELZ26471.1"/>
    <property type="molecule type" value="Genomic_DNA"/>
</dbReference>
<feature type="domain" description="ABC-2 type transporter transmembrane" evidence="6">
    <location>
        <begin position="27"/>
        <end position="307"/>
    </location>
</feature>
<comment type="caution">
    <text evidence="7">The sequence shown here is derived from an EMBL/GenBank/DDBJ whole genome shotgun (WGS) entry which is preliminary data.</text>
</comment>
<feature type="transmembrane region" description="Helical" evidence="5">
    <location>
        <begin position="171"/>
        <end position="196"/>
    </location>
</feature>
<keyword evidence="3 5" id="KW-1133">Transmembrane helix</keyword>
<dbReference type="PANTHER" id="PTHR43471">
    <property type="entry name" value="ABC TRANSPORTER PERMEASE"/>
    <property type="match status" value="1"/>
</dbReference>
<evidence type="ECO:0000256" key="4">
    <source>
        <dbReference type="ARBA" id="ARBA00023136"/>
    </source>
</evidence>
<evidence type="ECO:0000256" key="5">
    <source>
        <dbReference type="SAM" id="Phobius"/>
    </source>
</evidence>
<accession>M0CTD4</accession>
<evidence type="ECO:0000256" key="3">
    <source>
        <dbReference type="ARBA" id="ARBA00022989"/>
    </source>
</evidence>
<dbReference type="eggNOG" id="arCOG01470">
    <property type="taxonomic scope" value="Archaea"/>
</dbReference>
<gene>
    <name evidence="7" type="ORF">C474_20024</name>
</gene>